<dbReference type="EMBL" id="QWKP01000137">
    <property type="protein sequence ID" value="RHA43840.1"/>
    <property type="molecule type" value="Genomic_DNA"/>
</dbReference>
<keyword evidence="3 7" id="KW-0560">Oxidoreductase</keyword>
<comment type="catalytic activity">
    <reaction evidence="5">
        <text>succinate semialdehyde + NADP(+) + H2O = succinate + NADPH + 2 H(+)</text>
        <dbReference type="Rhea" id="RHEA:13213"/>
        <dbReference type="ChEBI" id="CHEBI:15377"/>
        <dbReference type="ChEBI" id="CHEBI:15378"/>
        <dbReference type="ChEBI" id="CHEBI:30031"/>
        <dbReference type="ChEBI" id="CHEBI:57706"/>
        <dbReference type="ChEBI" id="CHEBI:57783"/>
        <dbReference type="ChEBI" id="CHEBI:58349"/>
        <dbReference type="EC" id="1.2.1.79"/>
    </reaction>
</comment>
<evidence type="ECO:0000256" key="4">
    <source>
        <dbReference type="ARBA" id="ARBA00039122"/>
    </source>
</evidence>
<evidence type="ECO:0000313" key="10">
    <source>
        <dbReference type="Proteomes" id="UP000283374"/>
    </source>
</evidence>
<dbReference type="InterPro" id="IPR050740">
    <property type="entry name" value="Aldehyde_DH_Superfamily"/>
</dbReference>
<dbReference type="AlphaFoldDB" id="A0A413RPJ8"/>
<dbReference type="PANTHER" id="PTHR43353:SF5">
    <property type="entry name" value="SUCCINATE-SEMIALDEHYDE DEHYDROGENASE, MITOCHONDRIAL"/>
    <property type="match status" value="1"/>
</dbReference>
<proteinExistence type="inferred from homology"/>
<keyword evidence="2" id="KW-0521">NADP</keyword>
<dbReference type="GO" id="GO:0004777">
    <property type="term" value="F:succinate-semialdehyde dehydrogenase (NAD+) activity"/>
    <property type="evidence" value="ECO:0007669"/>
    <property type="project" value="TreeGrafter"/>
</dbReference>
<dbReference type="OrthoDB" id="6882680at2"/>
<dbReference type="InterPro" id="IPR016161">
    <property type="entry name" value="Ald_DH/histidinol_DH"/>
</dbReference>
<dbReference type="PANTHER" id="PTHR43353">
    <property type="entry name" value="SUCCINATE-SEMIALDEHYDE DEHYDROGENASE, MITOCHONDRIAL"/>
    <property type="match status" value="1"/>
</dbReference>
<dbReference type="SUPFAM" id="SSF53720">
    <property type="entry name" value="ALDH-like"/>
    <property type="match status" value="1"/>
</dbReference>
<dbReference type="Pfam" id="PF00171">
    <property type="entry name" value="Aldedh"/>
    <property type="match status" value="1"/>
</dbReference>
<dbReference type="InterPro" id="IPR016163">
    <property type="entry name" value="Ald_DH_C"/>
</dbReference>
<reference evidence="9 10" key="1">
    <citation type="submission" date="2018-08" db="EMBL/GenBank/DDBJ databases">
        <title>Cellulomonas rhizosphaerae sp. nov., a novel actinomycete isolated from soil.</title>
        <authorList>
            <person name="Tian Y."/>
        </authorList>
    </citation>
    <scope>NUCLEOTIDE SEQUENCE [LARGE SCALE GENOMIC DNA]</scope>
    <source>
        <strain evidence="9 10">NEAU-TCZ24</strain>
    </source>
</reference>
<dbReference type="Gene3D" id="3.40.605.10">
    <property type="entry name" value="Aldehyde Dehydrogenase, Chain A, domain 1"/>
    <property type="match status" value="1"/>
</dbReference>
<dbReference type="Gene3D" id="3.40.309.10">
    <property type="entry name" value="Aldehyde Dehydrogenase, Chain A, domain 2"/>
    <property type="match status" value="1"/>
</dbReference>
<dbReference type="FunFam" id="3.40.309.10:FF:000009">
    <property type="entry name" value="Aldehyde dehydrogenase A"/>
    <property type="match status" value="1"/>
</dbReference>
<evidence type="ECO:0000256" key="5">
    <source>
        <dbReference type="ARBA" id="ARBA00048559"/>
    </source>
</evidence>
<evidence type="ECO:0000256" key="1">
    <source>
        <dbReference type="ARBA" id="ARBA00009986"/>
    </source>
</evidence>
<evidence type="ECO:0000256" key="2">
    <source>
        <dbReference type="ARBA" id="ARBA00022857"/>
    </source>
</evidence>
<dbReference type="EC" id="1.2.1.79" evidence="4"/>
<name>A0A413RPJ8_9CELL</name>
<evidence type="ECO:0000256" key="3">
    <source>
        <dbReference type="ARBA" id="ARBA00023002"/>
    </source>
</evidence>
<organism evidence="9 10">
    <name type="scientific">Cellulomonas rhizosphaerae</name>
    <dbReference type="NCBI Taxonomy" id="2293719"/>
    <lineage>
        <taxon>Bacteria</taxon>
        <taxon>Bacillati</taxon>
        <taxon>Actinomycetota</taxon>
        <taxon>Actinomycetes</taxon>
        <taxon>Micrococcales</taxon>
        <taxon>Cellulomonadaceae</taxon>
        <taxon>Cellulomonas</taxon>
    </lineage>
</organism>
<evidence type="ECO:0000256" key="6">
    <source>
        <dbReference type="PROSITE-ProRule" id="PRU10007"/>
    </source>
</evidence>
<sequence>MAHDSHGPGSAELHDPETDPLATYVLEPDDVRPLLARVVASPGAATHTSLAPFTGAPIAAVPLSTPDDVVRAARAARAAQRLWAARPVRDRTAVLSRFHDLLLERQSDVLDLIQLENGKARVSAFEEICDIALVARHYAARAGRYLAPRRAGGIVPGLTSVRVLRHPVGVVGIVAPWNFPLTLTIGDVLPALVAGNAVILRPDPQAALTALWAAEQLEEAGLPAGLLQIVVGDGPSVGGAVVENVDHVSFTGSTRTGRVVAAQAGSRLVPATLELGGKNPMYVAEDVDVEVVAEGAVRASFVGTGQVCVSIERIYVREEVFDEFAEAFARRTRELRIGSGLDYRFDVGSLTSAAQLATVVEHVEDAIGHGAAVLAGAVHRTDLGPWFYEPTILTDVPAEARLAREETFGPVVALYRVASDDEAVAAMNDSEFGLNASIWTADTARGAALARRVHAGSVNVNEGYVATWGSVGAPQGGVGSSGIGVRHGREGLWETTRLQTVAVQHGAHGLFGRLAPGRGPRVGLGRLYGLGTETWPTVYTELLRVMKAARLP</sequence>
<evidence type="ECO:0000313" key="9">
    <source>
        <dbReference type="EMBL" id="RHA43840.1"/>
    </source>
</evidence>
<dbReference type="GO" id="GO:0009450">
    <property type="term" value="P:gamma-aminobutyric acid catabolic process"/>
    <property type="evidence" value="ECO:0007669"/>
    <property type="project" value="TreeGrafter"/>
</dbReference>
<comment type="caution">
    <text evidence="9">The sequence shown here is derived from an EMBL/GenBank/DDBJ whole genome shotgun (WGS) entry which is preliminary data.</text>
</comment>
<protein>
    <recommendedName>
        <fullName evidence="4">succinate-semialdehyde dehydrogenase (NADP(+))</fullName>
        <ecNumber evidence="4">1.2.1.79</ecNumber>
    </recommendedName>
</protein>
<dbReference type="InterPro" id="IPR015590">
    <property type="entry name" value="Aldehyde_DH_dom"/>
</dbReference>
<dbReference type="FunFam" id="3.40.605.10:FF:000010">
    <property type="entry name" value="N-succinylglutamate 5-semialdehyde dehydrogenase"/>
    <property type="match status" value="1"/>
</dbReference>
<dbReference type="GO" id="GO:0036243">
    <property type="term" value="F:succinate-semialdehyde dehydrogenase (NADP+) activity"/>
    <property type="evidence" value="ECO:0007669"/>
    <property type="project" value="UniProtKB-EC"/>
</dbReference>
<comment type="similarity">
    <text evidence="1 7">Belongs to the aldehyde dehydrogenase family.</text>
</comment>
<dbReference type="RefSeq" id="WP_118766237.1">
    <property type="nucleotide sequence ID" value="NZ_QWKP01000137.1"/>
</dbReference>
<dbReference type="Proteomes" id="UP000283374">
    <property type="component" value="Unassembled WGS sequence"/>
</dbReference>
<dbReference type="NCBIfam" id="NF006916">
    <property type="entry name" value="PRK09407.1"/>
    <property type="match status" value="1"/>
</dbReference>
<keyword evidence="10" id="KW-1185">Reference proteome</keyword>
<gene>
    <name evidence="9" type="ORF">D1825_04350</name>
</gene>
<dbReference type="InterPro" id="IPR016162">
    <property type="entry name" value="Ald_DH_N"/>
</dbReference>
<feature type="domain" description="Aldehyde dehydrogenase" evidence="8">
    <location>
        <begin position="46"/>
        <end position="501"/>
    </location>
</feature>
<dbReference type="PROSITE" id="PS00687">
    <property type="entry name" value="ALDEHYDE_DEHYDR_GLU"/>
    <property type="match status" value="1"/>
</dbReference>
<evidence type="ECO:0000259" key="8">
    <source>
        <dbReference type="Pfam" id="PF00171"/>
    </source>
</evidence>
<dbReference type="InterPro" id="IPR029510">
    <property type="entry name" value="Ald_DH_CS_GLU"/>
</dbReference>
<evidence type="ECO:0000256" key="7">
    <source>
        <dbReference type="RuleBase" id="RU003345"/>
    </source>
</evidence>
<accession>A0A413RPJ8</accession>
<feature type="active site" evidence="6">
    <location>
        <position position="274"/>
    </location>
</feature>